<dbReference type="Gene3D" id="3.50.50.60">
    <property type="entry name" value="FAD/NAD(P)-binding domain"/>
    <property type="match status" value="1"/>
</dbReference>
<sequence length="472" mass="50737">MTLPLADGAQIARSLADARPTAFWTDQPGAPEPGEPLSGATDADLVVVGAGFTGLWSAWRALDRDPGLSILVLEGQSVGFGASGRNGGFVSASLTHGLAHGRHLWPGELTALHEEGEHNLAELVRQVTEAGIDCDLQLTGKTALAVEPWQVDALAESAELAREFGEDVELQSREEVQADVHSPTYLAGLRSRAGNVMVDPARLAWGMAAVLRARGVRIVEGSPVRSIERSGAGVRLSTPAGSVTARQAVVATAAYPSPLKRLRTWIMPLYDHALMTEPLTAPQLQSIGWGERQGLTDSGNQFHYYRLSADDRILWGGWDALYYRGGRVDPALEQEGGSHELLARQFFETFPQLADVSFSHRWAGPIDSTTRFTAAYGTAFGGRVAYAAGHTGLGVGAARFSADVALDLLSGTPTSRTRFEIVRRRPFPIPPEPFRNPIVQFTRSRMIAADDNGGRRGLWLRALDAAGLGFNS</sequence>
<dbReference type="SUPFAM" id="SSF51905">
    <property type="entry name" value="FAD/NAD(P)-binding domain"/>
    <property type="match status" value="1"/>
</dbReference>
<dbReference type="PANTHER" id="PTHR13847:SF281">
    <property type="entry name" value="FAD DEPENDENT OXIDOREDUCTASE DOMAIN-CONTAINING PROTEIN"/>
    <property type="match status" value="1"/>
</dbReference>
<protein>
    <submittedName>
        <fullName evidence="2">Glycine/D-amino acid oxidase-like deaminating enzyme</fullName>
    </submittedName>
</protein>
<dbReference type="RefSeq" id="WP_271206469.1">
    <property type="nucleotide sequence ID" value="NZ_BSEW01000001.1"/>
</dbReference>
<dbReference type="AlphaFoldDB" id="A0A852SNP0"/>
<dbReference type="GO" id="GO:0005737">
    <property type="term" value="C:cytoplasm"/>
    <property type="evidence" value="ECO:0007669"/>
    <property type="project" value="TreeGrafter"/>
</dbReference>
<evidence type="ECO:0000259" key="1">
    <source>
        <dbReference type="Pfam" id="PF01266"/>
    </source>
</evidence>
<dbReference type="Proteomes" id="UP000549913">
    <property type="component" value="Unassembled WGS sequence"/>
</dbReference>
<evidence type="ECO:0000313" key="2">
    <source>
        <dbReference type="EMBL" id="NYD70471.1"/>
    </source>
</evidence>
<dbReference type="Gene3D" id="3.30.9.10">
    <property type="entry name" value="D-Amino Acid Oxidase, subunit A, domain 2"/>
    <property type="match status" value="1"/>
</dbReference>
<feature type="domain" description="FAD dependent oxidoreductase" evidence="1">
    <location>
        <begin position="44"/>
        <end position="405"/>
    </location>
</feature>
<organism evidence="2 3">
    <name type="scientific">Herbiconiux flava</name>
    <dbReference type="NCBI Taxonomy" id="881268"/>
    <lineage>
        <taxon>Bacteria</taxon>
        <taxon>Bacillati</taxon>
        <taxon>Actinomycetota</taxon>
        <taxon>Actinomycetes</taxon>
        <taxon>Micrococcales</taxon>
        <taxon>Microbacteriaceae</taxon>
        <taxon>Herbiconiux</taxon>
    </lineage>
</organism>
<proteinExistence type="predicted"/>
<dbReference type="Pfam" id="PF01266">
    <property type="entry name" value="DAO"/>
    <property type="match status" value="1"/>
</dbReference>
<dbReference type="InterPro" id="IPR006076">
    <property type="entry name" value="FAD-dep_OxRdtase"/>
</dbReference>
<comment type="caution">
    <text evidence="2">The sequence shown here is derived from an EMBL/GenBank/DDBJ whole genome shotgun (WGS) entry which is preliminary data.</text>
</comment>
<reference evidence="2 3" key="1">
    <citation type="submission" date="2020-07" db="EMBL/GenBank/DDBJ databases">
        <title>Sequencing the genomes of 1000 actinobacteria strains.</title>
        <authorList>
            <person name="Klenk H.-P."/>
        </authorList>
    </citation>
    <scope>NUCLEOTIDE SEQUENCE [LARGE SCALE GENOMIC DNA]</scope>
    <source>
        <strain evidence="2 3">DSM 26474</strain>
    </source>
</reference>
<accession>A0A852SNP0</accession>
<keyword evidence="3" id="KW-1185">Reference proteome</keyword>
<evidence type="ECO:0000313" key="3">
    <source>
        <dbReference type="Proteomes" id="UP000549913"/>
    </source>
</evidence>
<dbReference type="PANTHER" id="PTHR13847">
    <property type="entry name" value="SARCOSINE DEHYDROGENASE-RELATED"/>
    <property type="match status" value="1"/>
</dbReference>
<name>A0A852SNP0_9MICO</name>
<dbReference type="InterPro" id="IPR036188">
    <property type="entry name" value="FAD/NAD-bd_sf"/>
</dbReference>
<dbReference type="EMBL" id="JACCBM010000001">
    <property type="protein sequence ID" value="NYD70471.1"/>
    <property type="molecule type" value="Genomic_DNA"/>
</dbReference>
<gene>
    <name evidence="2" type="ORF">BJ984_001629</name>
</gene>